<protein>
    <recommendedName>
        <fullName evidence="2">Outer-membrane lipoprotein carrier protein</fullName>
    </recommendedName>
</protein>
<dbReference type="EMBL" id="UINC01004096">
    <property type="protein sequence ID" value="SVA11751.1"/>
    <property type="molecule type" value="Genomic_DNA"/>
</dbReference>
<dbReference type="Pfam" id="PF03548">
    <property type="entry name" value="LolA"/>
    <property type="match status" value="1"/>
</dbReference>
<dbReference type="CDD" id="cd16325">
    <property type="entry name" value="LolA"/>
    <property type="match status" value="1"/>
</dbReference>
<proteinExistence type="predicted"/>
<organism evidence="1">
    <name type="scientific">marine metagenome</name>
    <dbReference type="NCBI Taxonomy" id="408172"/>
    <lineage>
        <taxon>unclassified sequences</taxon>
        <taxon>metagenomes</taxon>
        <taxon>ecological metagenomes</taxon>
    </lineage>
</organism>
<dbReference type="InterPro" id="IPR029046">
    <property type="entry name" value="LolA/LolB/LppX"/>
</dbReference>
<dbReference type="AlphaFoldDB" id="A0A381T896"/>
<accession>A0A381T896</accession>
<dbReference type="SUPFAM" id="SSF89392">
    <property type="entry name" value="Prokaryotic lipoproteins and lipoprotein localization factors"/>
    <property type="match status" value="1"/>
</dbReference>
<evidence type="ECO:0000313" key="1">
    <source>
        <dbReference type="EMBL" id="SVA11751.1"/>
    </source>
</evidence>
<dbReference type="PANTHER" id="PTHR35869">
    <property type="entry name" value="OUTER-MEMBRANE LIPOPROTEIN CARRIER PROTEIN"/>
    <property type="match status" value="1"/>
</dbReference>
<gene>
    <name evidence="1" type="ORF">METZ01_LOCUS64605</name>
</gene>
<name>A0A381T896_9ZZZZ</name>
<dbReference type="PANTHER" id="PTHR35869:SF1">
    <property type="entry name" value="OUTER-MEMBRANE LIPOPROTEIN CARRIER PROTEIN"/>
    <property type="match status" value="1"/>
</dbReference>
<reference evidence="1" key="1">
    <citation type="submission" date="2018-05" db="EMBL/GenBank/DDBJ databases">
        <authorList>
            <person name="Lanie J.A."/>
            <person name="Ng W.-L."/>
            <person name="Kazmierczak K.M."/>
            <person name="Andrzejewski T.M."/>
            <person name="Davidsen T.M."/>
            <person name="Wayne K.J."/>
            <person name="Tettelin H."/>
            <person name="Glass J.I."/>
            <person name="Rusch D."/>
            <person name="Podicherti R."/>
            <person name="Tsui H.-C.T."/>
            <person name="Winkler M.E."/>
        </authorList>
    </citation>
    <scope>NUCLEOTIDE SEQUENCE</scope>
</reference>
<dbReference type="InterPro" id="IPR004564">
    <property type="entry name" value="OM_lipoprot_carrier_LolA-like"/>
</dbReference>
<sequence length="235" mass="27152">MRYLVSFFLISSILFLIPSLNASPDEVDAVNNTRDTTNPSLESQVRLIEDPNYLFNSIRTHKFFSANFEQITIHDKKRRLVRGKIIAHRSGKFKISYYEPLNEIMFSDGKDFYRYDPELEQVNVQPLDELLSETPIGLFTLNLEEIKGLFDVKDCESNLNSYSCQLTSKKEESFIRWINITIKNSVFYSLRYLDSFGQIVSLKFKEASLSGIPTEEFKLIIPEGTDIVSFRGNAN</sequence>
<dbReference type="Gene3D" id="2.50.20.10">
    <property type="entry name" value="Lipoprotein localisation LolA/LolB/LppX"/>
    <property type="match status" value="1"/>
</dbReference>
<evidence type="ECO:0008006" key="2">
    <source>
        <dbReference type="Google" id="ProtNLM"/>
    </source>
</evidence>